<evidence type="ECO:0000313" key="12">
    <source>
        <dbReference type="EnsemblMetazoa" id="CJA12944.1"/>
    </source>
</evidence>
<dbReference type="EnsemblMetazoa" id="CJA12944.1">
    <property type="protein sequence ID" value="CJA12944.1"/>
    <property type="gene ID" value="WBGene00132148"/>
</dbReference>
<evidence type="ECO:0000256" key="8">
    <source>
        <dbReference type="ARBA" id="ARBA00022989"/>
    </source>
</evidence>
<dbReference type="Proteomes" id="UP000005237">
    <property type="component" value="Unassembled WGS sequence"/>
</dbReference>
<evidence type="ECO:0000256" key="4">
    <source>
        <dbReference type="ARBA" id="ARBA00007141"/>
    </source>
</evidence>
<dbReference type="OMA" id="NFRHGEF"/>
<evidence type="ECO:0000256" key="1">
    <source>
        <dbReference type="ARBA" id="ARBA00004540"/>
    </source>
</evidence>
<keyword evidence="6" id="KW-0812">Transmembrane</keyword>
<keyword evidence="13" id="KW-1185">Reference proteome</keyword>
<keyword evidence="8" id="KW-1133">Transmembrane helix</keyword>
<comment type="similarity">
    <text evidence="4 11">Belongs to the ERG2 family.</text>
</comment>
<dbReference type="GO" id="GO:0005640">
    <property type="term" value="C:nuclear outer membrane"/>
    <property type="evidence" value="ECO:0007669"/>
    <property type="project" value="UniProtKB-SubCell"/>
</dbReference>
<accession>A0A8R1DUW8</accession>
<dbReference type="Pfam" id="PF04622">
    <property type="entry name" value="ERG2_Sigma1R"/>
    <property type="match status" value="1"/>
</dbReference>
<evidence type="ECO:0000256" key="9">
    <source>
        <dbReference type="ARBA" id="ARBA00023136"/>
    </source>
</evidence>
<dbReference type="PANTHER" id="PTHR10868">
    <property type="entry name" value="SIGMA 1-TYPE OPIOID RECEPTOR-RELATED"/>
    <property type="match status" value="1"/>
</dbReference>
<organism evidence="12 13">
    <name type="scientific">Caenorhabditis japonica</name>
    <dbReference type="NCBI Taxonomy" id="281687"/>
    <lineage>
        <taxon>Eukaryota</taxon>
        <taxon>Metazoa</taxon>
        <taxon>Ecdysozoa</taxon>
        <taxon>Nematoda</taxon>
        <taxon>Chromadorea</taxon>
        <taxon>Rhabditida</taxon>
        <taxon>Rhabditina</taxon>
        <taxon>Rhabditomorpha</taxon>
        <taxon>Rhabditoidea</taxon>
        <taxon>Rhabditidae</taxon>
        <taxon>Peloderinae</taxon>
        <taxon>Caenorhabditis</taxon>
    </lineage>
</organism>
<dbReference type="AlphaFoldDB" id="A0A8R1DUW8"/>
<evidence type="ECO:0000256" key="2">
    <source>
        <dbReference type="ARBA" id="ARBA00004586"/>
    </source>
</evidence>
<reference evidence="12" key="2">
    <citation type="submission" date="2022-06" db="UniProtKB">
        <authorList>
            <consortium name="EnsemblMetazoa"/>
        </authorList>
    </citation>
    <scope>IDENTIFICATION</scope>
    <source>
        <strain evidence="12">DF5081</strain>
    </source>
</reference>
<evidence type="ECO:0000256" key="10">
    <source>
        <dbReference type="ARBA" id="ARBA00033467"/>
    </source>
</evidence>
<evidence type="ECO:0000313" key="13">
    <source>
        <dbReference type="Proteomes" id="UP000005237"/>
    </source>
</evidence>
<keyword evidence="7" id="KW-0256">Endoplasmic reticulum</keyword>
<sequence>MALVGSKLRYLLVIYAAFSAIQYGLRYKSYDVSPKQFKTVAGKAAASPTSKQALSTLLVGMRSHYEPILPRSVEWHAIQLGSLSIRIFPIYTAFTEYAAAFSAPFATSGRAGLHWANSTCTVLSGQVGRISDDTQGDAKETFTQGNNFRHGQFESYVYQLEKDTLVACYGRGFLPLSSTAHITAGISAGEPLSVVRFYLAQAGNYYTQIAQSVQRVFQHYKARASGEL</sequence>
<protein>
    <recommendedName>
        <fullName evidence="5">Sigma non-opioid intracellular receptor 1</fullName>
    </recommendedName>
    <alternativeName>
        <fullName evidence="10">Sigma 1-type opioid receptor</fullName>
    </alternativeName>
</protein>
<evidence type="ECO:0000256" key="3">
    <source>
        <dbReference type="ARBA" id="ARBA00004649"/>
    </source>
</evidence>
<evidence type="ECO:0000256" key="11">
    <source>
        <dbReference type="RuleBase" id="RU368083"/>
    </source>
</evidence>
<dbReference type="InterPro" id="IPR006716">
    <property type="entry name" value="ERG2_sigma1_rcpt-like"/>
</dbReference>
<name>A0A8R1DUW8_CAEJA</name>
<reference evidence="13" key="1">
    <citation type="submission" date="2010-08" db="EMBL/GenBank/DDBJ databases">
        <authorList>
            <consortium name="Caenorhabditis japonica Sequencing Consortium"/>
            <person name="Wilson R.K."/>
        </authorList>
    </citation>
    <scope>NUCLEOTIDE SEQUENCE [LARGE SCALE GENOMIC DNA]</scope>
    <source>
        <strain evidence="13">DF5081</strain>
    </source>
</reference>
<evidence type="ECO:0000256" key="5">
    <source>
        <dbReference type="ARBA" id="ARBA00020208"/>
    </source>
</evidence>
<comment type="subcellular location">
    <subcellularLocation>
        <location evidence="2">Endoplasmic reticulum membrane</location>
    </subcellularLocation>
    <subcellularLocation>
        <location evidence="1">Nucleus inner membrane</location>
    </subcellularLocation>
    <subcellularLocation>
        <location evidence="3">Nucleus outer membrane</location>
    </subcellularLocation>
</comment>
<dbReference type="GO" id="GO:0005789">
    <property type="term" value="C:endoplasmic reticulum membrane"/>
    <property type="evidence" value="ECO:0007669"/>
    <property type="project" value="UniProtKB-SubCell"/>
</dbReference>
<proteinExistence type="inferred from homology"/>
<dbReference type="GO" id="GO:0005637">
    <property type="term" value="C:nuclear inner membrane"/>
    <property type="evidence" value="ECO:0007669"/>
    <property type="project" value="UniProtKB-SubCell"/>
</dbReference>
<evidence type="ECO:0000256" key="6">
    <source>
        <dbReference type="ARBA" id="ARBA00022692"/>
    </source>
</evidence>
<keyword evidence="9" id="KW-0472">Membrane</keyword>
<dbReference type="PANTHER" id="PTHR10868:SF1">
    <property type="entry name" value="SIGMA NON-OPIOID INTRACELLULAR RECEPTOR 1"/>
    <property type="match status" value="1"/>
</dbReference>
<evidence type="ECO:0000256" key="7">
    <source>
        <dbReference type="ARBA" id="ARBA00022824"/>
    </source>
</evidence>